<dbReference type="EMBL" id="CAADRP010000136">
    <property type="protein sequence ID" value="VFU23852.1"/>
    <property type="molecule type" value="Genomic_DNA"/>
</dbReference>
<evidence type="ECO:0000313" key="1">
    <source>
        <dbReference type="EMBL" id="VFU23852.1"/>
    </source>
</evidence>
<accession>A0A6N2K7B2</accession>
<reference evidence="1" key="1">
    <citation type="submission" date="2019-03" db="EMBL/GenBank/DDBJ databases">
        <authorList>
            <person name="Mank J."/>
            <person name="Almeida P."/>
        </authorList>
    </citation>
    <scope>NUCLEOTIDE SEQUENCE</scope>
    <source>
        <strain evidence="1">78183</strain>
    </source>
</reference>
<sequence>MISILAARLELAYVARFRRRRFGLIRRLRIERLMGSWINSLAYQLLTQSESVWEAMEAENEIFLIRGDLATFNRRAEVVHPAETAAFSTAEKTSFLGSSSSSGVHGPLFNPTLTQHGVDFAAAAAAPAGAAASAVAVDEVGFLISKSRIP</sequence>
<dbReference type="AlphaFoldDB" id="A0A6N2K7B2"/>
<name>A0A6N2K7B2_SALVM</name>
<organism evidence="1">
    <name type="scientific">Salix viminalis</name>
    <name type="common">Common osier</name>
    <name type="synonym">Basket willow</name>
    <dbReference type="NCBI Taxonomy" id="40686"/>
    <lineage>
        <taxon>Eukaryota</taxon>
        <taxon>Viridiplantae</taxon>
        <taxon>Streptophyta</taxon>
        <taxon>Embryophyta</taxon>
        <taxon>Tracheophyta</taxon>
        <taxon>Spermatophyta</taxon>
        <taxon>Magnoliopsida</taxon>
        <taxon>eudicotyledons</taxon>
        <taxon>Gunneridae</taxon>
        <taxon>Pentapetalae</taxon>
        <taxon>rosids</taxon>
        <taxon>fabids</taxon>
        <taxon>Malpighiales</taxon>
        <taxon>Salicaceae</taxon>
        <taxon>Saliceae</taxon>
        <taxon>Salix</taxon>
    </lineage>
</organism>
<gene>
    <name evidence="1" type="ORF">SVIM_LOCUS39828</name>
</gene>
<protein>
    <submittedName>
        <fullName evidence="1">Uncharacterized protein</fullName>
    </submittedName>
</protein>
<proteinExistence type="predicted"/>